<sequence>MMVFSMTSSPHAWGCFHCPLRLGKG</sequence>
<gene>
    <name evidence="1" type="ORF">SAMN05192579_102194</name>
</gene>
<proteinExistence type="predicted"/>
<name>A0A1I3Z4D7_9GAMM</name>
<evidence type="ECO:0000313" key="2">
    <source>
        <dbReference type="Proteomes" id="UP000198725"/>
    </source>
</evidence>
<organism evidence="1 2">
    <name type="scientific">Rhodanobacter glycinis</name>
    <dbReference type="NCBI Taxonomy" id="582702"/>
    <lineage>
        <taxon>Bacteria</taxon>
        <taxon>Pseudomonadati</taxon>
        <taxon>Pseudomonadota</taxon>
        <taxon>Gammaproteobacteria</taxon>
        <taxon>Lysobacterales</taxon>
        <taxon>Rhodanobacteraceae</taxon>
        <taxon>Rhodanobacter</taxon>
    </lineage>
</organism>
<dbReference type="AlphaFoldDB" id="A0A1I3Z4D7"/>
<protein>
    <submittedName>
        <fullName evidence="1">Uncharacterized protein</fullName>
    </submittedName>
</protein>
<dbReference type="Proteomes" id="UP000198725">
    <property type="component" value="Unassembled WGS sequence"/>
</dbReference>
<dbReference type="EMBL" id="FOSR01000002">
    <property type="protein sequence ID" value="SFK38983.1"/>
    <property type="molecule type" value="Genomic_DNA"/>
</dbReference>
<reference evidence="2" key="1">
    <citation type="submission" date="2016-10" db="EMBL/GenBank/DDBJ databases">
        <authorList>
            <person name="Varghese N."/>
            <person name="Submissions S."/>
        </authorList>
    </citation>
    <scope>NUCLEOTIDE SEQUENCE [LARGE SCALE GENOMIC DNA]</scope>
    <source>
        <strain evidence="2">MO64</strain>
    </source>
</reference>
<accession>A0A1I3Z4D7</accession>
<evidence type="ECO:0000313" key="1">
    <source>
        <dbReference type="EMBL" id="SFK38983.1"/>
    </source>
</evidence>
<keyword evidence="2" id="KW-1185">Reference proteome</keyword>